<feature type="binding site" evidence="5">
    <location>
        <begin position="512"/>
        <end position="519"/>
    </location>
    <ligand>
        <name>ATP</name>
        <dbReference type="ChEBI" id="CHEBI:30616"/>
    </ligand>
</feature>
<organism evidence="9 10">
    <name type="scientific">Rarispira pelagica</name>
    <dbReference type="NCBI Taxonomy" id="3141764"/>
    <lineage>
        <taxon>Bacteria</taxon>
        <taxon>Pseudomonadati</taxon>
        <taxon>Spirochaetota</taxon>
        <taxon>Spirochaetia</taxon>
        <taxon>Winmispirales</taxon>
        <taxon>Winmispiraceae</taxon>
        <taxon>Rarispira</taxon>
    </lineage>
</organism>
<dbReference type="InterPro" id="IPR036390">
    <property type="entry name" value="WH_DNA-bd_sf"/>
</dbReference>
<dbReference type="SMART" id="SM00843">
    <property type="entry name" value="Ftsk_gamma"/>
    <property type="match status" value="1"/>
</dbReference>
<reference evidence="9 10" key="1">
    <citation type="submission" date="2024-03" db="EMBL/GenBank/DDBJ databases">
        <title>Ignisphaera cupida sp. nov., a hyperthermophilic hydrolytic archaeon from a hot spring of Kamchatka, and proposal of Ignisphaeraceae fam. nov.</title>
        <authorList>
            <person name="Podosokorskaya O.A."/>
            <person name="Elcheninov A.G."/>
            <person name="Maltseva A.I."/>
            <person name="Zayulina K.S."/>
            <person name="Novikov A."/>
            <person name="Merkel A.Y."/>
        </authorList>
    </citation>
    <scope>NUCLEOTIDE SEQUENCE [LARGE SCALE GENOMIC DNA]</scope>
    <source>
        <strain evidence="9 10">38H-sp</strain>
    </source>
</reference>
<feature type="domain" description="FtsK" evidence="8">
    <location>
        <begin position="495"/>
        <end position="687"/>
    </location>
</feature>
<dbReference type="CDD" id="cd01127">
    <property type="entry name" value="TrwB_TraG_TraD_VirD4"/>
    <property type="match status" value="1"/>
</dbReference>
<evidence type="ECO:0000256" key="1">
    <source>
        <dbReference type="ARBA" id="ARBA00006474"/>
    </source>
</evidence>
<dbReference type="InterPro" id="IPR041027">
    <property type="entry name" value="FtsK_alpha"/>
</dbReference>
<dbReference type="PROSITE" id="PS50901">
    <property type="entry name" value="FTSK"/>
    <property type="match status" value="1"/>
</dbReference>
<dbReference type="Gene3D" id="3.30.980.40">
    <property type="match status" value="1"/>
</dbReference>
<dbReference type="Proteomes" id="UP001466331">
    <property type="component" value="Unassembled WGS sequence"/>
</dbReference>
<evidence type="ECO:0000256" key="2">
    <source>
        <dbReference type="ARBA" id="ARBA00022741"/>
    </source>
</evidence>
<dbReference type="InterPro" id="IPR050206">
    <property type="entry name" value="FtsK/SpoIIIE/SftA"/>
</dbReference>
<evidence type="ECO:0000256" key="5">
    <source>
        <dbReference type="PROSITE-ProRule" id="PRU00289"/>
    </source>
</evidence>
<keyword evidence="4" id="KW-0238">DNA-binding</keyword>
<feature type="transmembrane region" description="Helical" evidence="7">
    <location>
        <begin position="47"/>
        <end position="67"/>
    </location>
</feature>
<keyword evidence="3 5" id="KW-0067">ATP-binding</keyword>
<dbReference type="SUPFAM" id="SSF52540">
    <property type="entry name" value="P-loop containing nucleoside triphosphate hydrolases"/>
    <property type="match status" value="1"/>
</dbReference>
<evidence type="ECO:0000259" key="8">
    <source>
        <dbReference type="PROSITE" id="PS50901"/>
    </source>
</evidence>
<feature type="region of interest" description="Disordered" evidence="6">
    <location>
        <begin position="258"/>
        <end position="287"/>
    </location>
</feature>
<keyword evidence="7" id="KW-0812">Transmembrane</keyword>
<dbReference type="InterPro" id="IPR036388">
    <property type="entry name" value="WH-like_DNA-bd_sf"/>
</dbReference>
<keyword evidence="10" id="KW-1185">Reference proteome</keyword>
<feature type="region of interest" description="Disordered" evidence="6">
    <location>
        <begin position="153"/>
        <end position="187"/>
    </location>
</feature>
<feature type="compositionally biased region" description="Basic and acidic residues" evidence="6">
    <location>
        <begin position="320"/>
        <end position="339"/>
    </location>
</feature>
<dbReference type="Gene3D" id="1.10.10.10">
    <property type="entry name" value="Winged helix-like DNA-binding domain superfamily/Winged helix DNA-binding domain"/>
    <property type="match status" value="1"/>
</dbReference>
<dbReference type="SMART" id="SM00382">
    <property type="entry name" value="AAA"/>
    <property type="match status" value="1"/>
</dbReference>
<feature type="region of interest" description="Disordered" evidence="6">
    <location>
        <begin position="310"/>
        <end position="342"/>
    </location>
</feature>
<dbReference type="InterPro" id="IPR002543">
    <property type="entry name" value="FtsK_dom"/>
</dbReference>
<evidence type="ECO:0000256" key="6">
    <source>
        <dbReference type="SAM" id="MobiDB-lite"/>
    </source>
</evidence>
<keyword evidence="2 5" id="KW-0547">Nucleotide-binding</keyword>
<feature type="compositionally biased region" description="Polar residues" evidence="6">
    <location>
        <begin position="153"/>
        <end position="165"/>
    </location>
</feature>
<dbReference type="InterPro" id="IPR003593">
    <property type="entry name" value="AAA+_ATPase"/>
</dbReference>
<dbReference type="Pfam" id="PF09397">
    <property type="entry name" value="FtsK_gamma"/>
    <property type="match status" value="1"/>
</dbReference>
<proteinExistence type="inferred from homology"/>
<dbReference type="RefSeq" id="WP_420069839.1">
    <property type="nucleotide sequence ID" value="NZ_JBCHKQ010000003.1"/>
</dbReference>
<gene>
    <name evidence="9" type="ORF">WKV44_07510</name>
</gene>
<dbReference type="Gene3D" id="3.40.50.300">
    <property type="entry name" value="P-loop containing nucleotide triphosphate hydrolases"/>
    <property type="match status" value="1"/>
</dbReference>
<feature type="transmembrane region" description="Helical" evidence="7">
    <location>
        <begin position="74"/>
        <end position="95"/>
    </location>
</feature>
<name>A0ABU9UD05_9SPIR</name>
<dbReference type="Pfam" id="PF17854">
    <property type="entry name" value="FtsK_alpha"/>
    <property type="match status" value="1"/>
</dbReference>
<comment type="caution">
    <text evidence="9">The sequence shown here is derived from an EMBL/GenBank/DDBJ whole genome shotgun (WGS) entry which is preliminary data.</text>
</comment>
<evidence type="ECO:0000256" key="4">
    <source>
        <dbReference type="ARBA" id="ARBA00023125"/>
    </source>
</evidence>
<dbReference type="InterPro" id="IPR018541">
    <property type="entry name" value="Ftsk_gamma"/>
</dbReference>
<dbReference type="PANTHER" id="PTHR22683:SF41">
    <property type="entry name" value="DNA TRANSLOCASE FTSK"/>
    <property type="match status" value="1"/>
</dbReference>
<evidence type="ECO:0000256" key="3">
    <source>
        <dbReference type="ARBA" id="ARBA00022840"/>
    </source>
</evidence>
<evidence type="ECO:0000313" key="10">
    <source>
        <dbReference type="Proteomes" id="UP001466331"/>
    </source>
</evidence>
<comment type="similarity">
    <text evidence="1">Belongs to the FtsK/SpoIIIE/SftA family.</text>
</comment>
<feature type="transmembrane region" description="Helical" evidence="7">
    <location>
        <begin position="115"/>
        <end position="136"/>
    </location>
</feature>
<feature type="compositionally biased region" description="Basic and acidic residues" evidence="6">
    <location>
        <begin position="270"/>
        <end position="287"/>
    </location>
</feature>
<protein>
    <submittedName>
        <fullName evidence="9">DNA translocase FtsK</fullName>
    </submittedName>
</protein>
<keyword evidence="7" id="KW-1133">Transmembrane helix</keyword>
<dbReference type="InterPro" id="IPR027417">
    <property type="entry name" value="P-loop_NTPase"/>
</dbReference>
<dbReference type="SUPFAM" id="SSF46785">
    <property type="entry name" value="Winged helix' DNA-binding domain"/>
    <property type="match status" value="1"/>
</dbReference>
<evidence type="ECO:0000256" key="7">
    <source>
        <dbReference type="SAM" id="Phobius"/>
    </source>
</evidence>
<accession>A0ABU9UD05</accession>
<dbReference type="EMBL" id="JBCHKQ010000003">
    <property type="protein sequence ID" value="MEM5948389.1"/>
    <property type="molecule type" value="Genomic_DNA"/>
</dbReference>
<evidence type="ECO:0000313" key="9">
    <source>
        <dbReference type="EMBL" id="MEM5948389.1"/>
    </source>
</evidence>
<sequence>MSAKILRVALASFLVASGLLLLLSFFLSIGTFSPAEGAGFFLFASFGYAGLWVPVYIIWAGILLLLSDFPLWQFLWINIVSVPVFFLALALRAFTDPLADKSPLINAMIISFTRLGTFSISLLLSIVSFLLSLRLLPLLRSRFPSIEALFPPSSASGDPSVFSATEKNERDETVDSSDTASLDTDDSRIMSPDSVIARIATRTKDKVRLVEWEHVDNELEYDDTDTSDTEEQSDSYDDISDNIVESEQASFLPAVQESMDDGCLSSTDKYSSREIPAEDSTEIGRLESEHGDYDIPEDFADRIEVSQHGNVSSHALRSAETYEKAREEIEDKPSYDSENKTATYSSRAAGGATLSAYIENYRLPVDGILKNYPEMSGDRKEEIRQAGELLLSTLAEFGIDAELIGIRRGPVITMFEILPAPGVKLSKIVNLSDNIALRLAAQSVRIVAPIPGKRAVGVEIPNRERELVSMRSLMEDGALDGAGSIPVVLGRDITGEPQVVDLAQTPHLLIAGATGSGKSVCVNSMICSILYTRAPQEVRLMLIDPKIVELKLYNDIPHLLTPVVTDPKKAFQALQYCVYEMERRYALLDAVGARDIKTYNSKIKKERLAMESLPYIVIVIDEFADLMATSGKELESILARLAAMSRAVGLHLVLATQRPSIDVITGLIKANIPSRIAFMVASKFDSRIIMDAVGAEKLLGKGDMLFTSPWQPFPLRIQGAFVSEEEVENLVDYLRDLSPPDYIDDIIFTEEEENDLPVDELEDPLMEKAIEIVLSTGKASASYLQRRLKVGYNRAARMIENMEYLGIVGPANGSKPREILDIPEEYQKYVSERV</sequence>
<keyword evidence="7" id="KW-0472">Membrane</keyword>
<dbReference type="PANTHER" id="PTHR22683">
    <property type="entry name" value="SPORULATION PROTEIN RELATED"/>
    <property type="match status" value="1"/>
</dbReference>
<dbReference type="Pfam" id="PF01580">
    <property type="entry name" value="FtsK_SpoIIIE"/>
    <property type="match status" value="1"/>
</dbReference>